<dbReference type="AlphaFoldDB" id="A0A6C0J0Q6"/>
<dbReference type="EMBL" id="MN740306">
    <property type="protein sequence ID" value="QHT99231.1"/>
    <property type="molecule type" value="Genomic_DNA"/>
</dbReference>
<evidence type="ECO:0000313" key="1">
    <source>
        <dbReference type="EMBL" id="QHT99231.1"/>
    </source>
</evidence>
<sequence>MEKNEVMESLKSSIENMNKHHQIEILRIFSKHLCKLNENKSGVFINLSYIDDNIIEELQKYISYTKDQEDNLITTEYQKNEFKNVLIDNKEDKDNVPITYSITGE</sequence>
<organism evidence="1">
    <name type="scientific">viral metagenome</name>
    <dbReference type="NCBI Taxonomy" id="1070528"/>
    <lineage>
        <taxon>unclassified sequences</taxon>
        <taxon>metagenomes</taxon>
        <taxon>organismal metagenomes</taxon>
    </lineage>
</organism>
<accession>A0A6C0J0Q6</accession>
<proteinExistence type="predicted"/>
<reference evidence="1" key="1">
    <citation type="journal article" date="2020" name="Nature">
        <title>Giant virus diversity and host interactions through global metagenomics.</title>
        <authorList>
            <person name="Schulz F."/>
            <person name="Roux S."/>
            <person name="Paez-Espino D."/>
            <person name="Jungbluth S."/>
            <person name="Walsh D.A."/>
            <person name="Denef V.J."/>
            <person name="McMahon K.D."/>
            <person name="Konstantinidis K.T."/>
            <person name="Eloe-Fadrosh E.A."/>
            <person name="Kyrpides N.C."/>
            <person name="Woyke T."/>
        </authorList>
    </citation>
    <scope>NUCLEOTIDE SEQUENCE</scope>
    <source>
        <strain evidence="1">GVMAG-M-3300025699-48</strain>
    </source>
</reference>
<name>A0A6C0J0Q6_9ZZZZ</name>
<evidence type="ECO:0008006" key="2">
    <source>
        <dbReference type="Google" id="ProtNLM"/>
    </source>
</evidence>
<protein>
    <recommendedName>
        <fullName evidence="2">NET domain-containing protein</fullName>
    </recommendedName>
</protein>